<sequence>MTTTQVVAETVSTSDADDAAFQALEDVAAIALDLDDILVIGGQMASLLLTAFPATGSLARRTGDADAAMTTAIAASGTVHDRLIAAGYEAVSGNHYERGAGGEVAVDLLVPADSSTFGRAEHGGRAFDAVPGLRLALSGHRILVDVRVTFRDGSTRQFTVPVPSVETAIILKAYATRSRLEAKDITDLYNFFLIVNQHDANTIGGWKLSEATMSGSRSDAARILHELTETIKRSAPIRDAGVPGTLFVALIRRHVTDPR</sequence>
<accession>A0A4R8WC33</accession>
<gene>
    <name evidence="1" type="ORF">E3O32_04960</name>
</gene>
<evidence type="ECO:0000313" key="1">
    <source>
        <dbReference type="EMBL" id="TFC06427.1"/>
    </source>
</evidence>
<evidence type="ECO:0000313" key="2">
    <source>
        <dbReference type="Proteomes" id="UP000297643"/>
    </source>
</evidence>
<organism evidence="1 2">
    <name type="scientific">Cryobacterium mannosilyticum</name>
    <dbReference type="NCBI Taxonomy" id="1259190"/>
    <lineage>
        <taxon>Bacteria</taxon>
        <taxon>Bacillati</taxon>
        <taxon>Actinomycetota</taxon>
        <taxon>Actinomycetes</taxon>
        <taxon>Micrococcales</taxon>
        <taxon>Microbacteriaceae</taxon>
        <taxon>Cryobacterium</taxon>
    </lineage>
</organism>
<dbReference type="EMBL" id="SOFM01000010">
    <property type="protein sequence ID" value="TFC06427.1"/>
    <property type="molecule type" value="Genomic_DNA"/>
</dbReference>
<name>A0A4R8WC33_9MICO</name>
<reference evidence="1 2" key="1">
    <citation type="submission" date="2019-03" db="EMBL/GenBank/DDBJ databases">
        <title>Genomics of glacier-inhabiting Cryobacterium strains.</title>
        <authorList>
            <person name="Liu Q."/>
            <person name="Xin Y.-H."/>
        </authorList>
    </citation>
    <scope>NUCLEOTIDE SEQUENCE [LARGE SCALE GENOMIC DNA]</scope>
    <source>
        <strain evidence="1 2">RHLT2-21</strain>
    </source>
</reference>
<dbReference type="RefSeq" id="WP_134507409.1">
    <property type="nucleotide sequence ID" value="NZ_SOFM01000010.1"/>
</dbReference>
<protein>
    <recommendedName>
        <fullName evidence="3">Nucleotidyl transferase AbiEii/AbiGii toxin family protein</fullName>
    </recommendedName>
</protein>
<dbReference type="AlphaFoldDB" id="A0A4R8WC33"/>
<comment type="caution">
    <text evidence="1">The sequence shown here is derived from an EMBL/GenBank/DDBJ whole genome shotgun (WGS) entry which is preliminary data.</text>
</comment>
<evidence type="ECO:0008006" key="3">
    <source>
        <dbReference type="Google" id="ProtNLM"/>
    </source>
</evidence>
<proteinExistence type="predicted"/>
<keyword evidence="2" id="KW-1185">Reference proteome</keyword>
<dbReference type="Proteomes" id="UP000297643">
    <property type="component" value="Unassembled WGS sequence"/>
</dbReference>